<dbReference type="Pfam" id="PF08268">
    <property type="entry name" value="FBA_3"/>
    <property type="match status" value="1"/>
</dbReference>
<protein>
    <recommendedName>
        <fullName evidence="1">F-box associated beta-propeller type 3 domain-containing protein</fullName>
    </recommendedName>
</protein>
<dbReference type="OrthoDB" id="906973at2759"/>
<name>A0A9Q0G7B2_9ROSI</name>
<dbReference type="InterPro" id="IPR013187">
    <property type="entry name" value="F-box-assoc_dom_typ3"/>
</dbReference>
<comment type="caution">
    <text evidence="2">The sequence shown here is derived from an EMBL/GenBank/DDBJ whole genome shotgun (WGS) entry which is preliminary data.</text>
</comment>
<evidence type="ECO:0000313" key="2">
    <source>
        <dbReference type="EMBL" id="KAJ4843517.1"/>
    </source>
</evidence>
<organism evidence="2 3">
    <name type="scientific">Turnera subulata</name>
    <dbReference type="NCBI Taxonomy" id="218843"/>
    <lineage>
        <taxon>Eukaryota</taxon>
        <taxon>Viridiplantae</taxon>
        <taxon>Streptophyta</taxon>
        <taxon>Embryophyta</taxon>
        <taxon>Tracheophyta</taxon>
        <taxon>Spermatophyta</taxon>
        <taxon>Magnoliopsida</taxon>
        <taxon>eudicotyledons</taxon>
        <taxon>Gunneridae</taxon>
        <taxon>Pentapetalae</taxon>
        <taxon>rosids</taxon>
        <taxon>fabids</taxon>
        <taxon>Malpighiales</taxon>
        <taxon>Passifloraceae</taxon>
        <taxon>Turnera</taxon>
    </lineage>
</organism>
<feature type="domain" description="F-box associated beta-propeller type 3" evidence="1">
    <location>
        <begin position="3"/>
        <end position="100"/>
    </location>
</feature>
<proteinExistence type="predicted"/>
<evidence type="ECO:0000313" key="3">
    <source>
        <dbReference type="Proteomes" id="UP001141552"/>
    </source>
</evidence>
<dbReference type="AlphaFoldDB" id="A0A9Q0G7B2"/>
<dbReference type="EMBL" id="JAKUCV010002214">
    <property type="protein sequence ID" value="KAJ4843517.1"/>
    <property type="molecule type" value="Genomic_DNA"/>
</dbReference>
<reference evidence="2" key="1">
    <citation type="submission" date="2022-02" db="EMBL/GenBank/DDBJ databases">
        <authorList>
            <person name="Henning P.M."/>
            <person name="McCubbin A.G."/>
            <person name="Shore J.S."/>
        </authorList>
    </citation>
    <scope>NUCLEOTIDE SEQUENCE</scope>
    <source>
        <strain evidence="2">F60SS</strain>
        <tissue evidence="2">Leaves</tissue>
    </source>
</reference>
<sequence>MVRFGFATTSGFYKLVSIYDSTAGNGYGGVEILVLGIEDKSSWKQVHSTHLHSYDRKNFLKVCVAEGVFHISKTSTIQSREYEVMSFDLDSENFRGHKLVPRSVFPDGSDVHVSLAYGDGLLFLVALANDELHTLWLQDSLEEGKLEGKKTIIPLSFLKENPEIRRKISVGHISLHSQRITFHRNCEFQYVYYIREERKGPETCVEKDGKFTCLAYKSSLVTFKGMRLGPNQ</sequence>
<accession>A0A9Q0G7B2</accession>
<gene>
    <name evidence="2" type="ORF">Tsubulata_027115</name>
</gene>
<dbReference type="Proteomes" id="UP001141552">
    <property type="component" value="Unassembled WGS sequence"/>
</dbReference>
<evidence type="ECO:0000259" key="1">
    <source>
        <dbReference type="Pfam" id="PF08268"/>
    </source>
</evidence>
<keyword evidence="3" id="KW-1185">Reference proteome</keyword>
<reference evidence="2" key="2">
    <citation type="journal article" date="2023" name="Plants (Basel)">
        <title>Annotation of the Turnera subulata (Passifloraceae) Draft Genome Reveals the S-Locus Evolved after the Divergence of Turneroideae from Passifloroideae in a Stepwise Manner.</title>
        <authorList>
            <person name="Henning P.M."/>
            <person name="Roalson E.H."/>
            <person name="Mir W."/>
            <person name="McCubbin A.G."/>
            <person name="Shore J.S."/>
        </authorList>
    </citation>
    <scope>NUCLEOTIDE SEQUENCE</scope>
    <source>
        <strain evidence="2">F60SS</strain>
    </source>
</reference>